<name>A0A699KDE8_TANCI</name>
<organism evidence="1">
    <name type="scientific">Tanacetum cinerariifolium</name>
    <name type="common">Dalmatian daisy</name>
    <name type="synonym">Chrysanthemum cinerariifolium</name>
    <dbReference type="NCBI Taxonomy" id="118510"/>
    <lineage>
        <taxon>Eukaryota</taxon>
        <taxon>Viridiplantae</taxon>
        <taxon>Streptophyta</taxon>
        <taxon>Embryophyta</taxon>
        <taxon>Tracheophyta</taxon>
        <taxon>Spermatophyta</taxon>
        <taxon>Magnoliopsida</taxon>
        <taxon>eudicotyledons</taxon>
        <taxon>Gunneridae</taxon>
        <taxon>Pentapetalae</taxon>
        <taxon>asterids</taxon>
        <taxon>campanulids</taxon>
        <taxon>Asterales</taxon>
        <taxon>Asteraceae</taxon>
        <taxon>Asteroideae</taxon>
        <taxon>Anthemideae</taxon>
        <taxon>Anthemidinae</taxon>
        <taxon>Tanacetum</taxon>
    </lineage>
</organism>
<dbReference type="PANTHER" id="PTHR45786:SF74">
    <property type="entry name" value="ATP-DEPENDENT DNA HELICASE"/>
    <property type="match status" value="1"/>
</dbReference>
<comment type="caution">
    <text evidence="1">The sequence shown here is derived from an EMBL/GenBank/DDBJ whole genome shotgun (WGS) entry which is preliminary data.</text>
</comment>
<reference evidence="1" key="1">
    <citation type="journal article" date="2019" name="Sci. Rep.">
        <title>Draft genome of Tanacetum cinerariifolium, the natural source of mosquito coil.</title>
        <authorList>
            <person name="Yamashiro T."/>
            <person name="Shiraishi A."/>
            <person name="Satake H."/>
            <person name="Nakayama K."/>
        </authorList>
    </citation>
    <scope>NUCLEOTIDE SEQUENCE</scope>
</reference>
<evidence type="ECO:0000313" key="1">
    <source>
        <dbReference type="EMBL" id="GFA89069.1"/>
    </source>
</evidence>
<dbReference type="EMBL" id="BKCJ010508378">
    <property type="protein sequence ID" value="GFA89069.1"/>
    <property type="molecule type" value="Genomic_DNA"/>
</dbReference>
<dbReference type="AlphaFoldDB" id="A0A699KDE8"/>
<dbReference type="PANTHER" id="PTHR45786">
    <property type="entry name" value="DNA BINDING PROTEIN-LIKE"/>
    <property type="match status" value="1"/>
</dbReference>
<evidence type="ECO:0008006" key="2">
    <source>
        <dbReference type="Google" id="ProtNLM"/>
    </source>
</evidence>
<accession>A0A699KDE8</accession>
<gene>
    <name evidence="1" type="ORF">Tci_661041</name>
</gene>
<proteinExistence type="predicted"/>
<sequence>MGRSRASVVFQFRIKPWAQQPTNALTAVQRCDHSINTGRAPYTFRINGQNYHRIGSLLPKEGIQPRYAQLYFFETENEIHNRMSAFTNKETPEGVDPSILQSLIEMLNQSSSVAKAFRIARNWCHSHGSINVQLKLLGKRTKARQYNKPAVAEVAALITNDFGDGVPTRDIIMDSKDSSPKRTSELHPSYMALQYSLLLPYGEDGFYEKISYHTNEGSKKLTMVL</sequence>
<protein>
    <recommendedName>
        <fullName evidence="2">Helitron helicase-like domain-containing protein</fullName>
    </recommendedName>
</protein>